<feature type="region of interest" description="Disordered" evidence="1">
    <location>
        <begin position="1"/>
        <end position="22"/>
    </location>
</feature>
<accession>A0ABV3Q6Y5</accession>
<protein>
    <submittedName>
        <fullName evidence="2">Uncharacterized protein</fullName>
    </submittedName>
</protein>
<keyword evidence="3" id="KW-1185">Reference proteome</keyword>
<organism evidence="2 3">
    <name type="scientific">Jeotgalibacillus marinus</name>
    <dbReference type="NCBI Taxonomy" id="86667"/>
    <lineage>
        <taxon>Bacteria</taxon>
        <taxon>Bacillati</taxon>
        <taxon>Bacillota</taxon>
        <taxon>Bacilli</taxon>
        <taxon>Bacillales</taxon>
        <taxon>Caryophanaceae</taxon>
        <taxon>Jeotgalibacillus</taxon>
    </lineage>
</organism>
<gene>
    <name evidence="2" type="ORF">AB1471_14530</name>
</gene>
<dbReference type="RefSeq" id="WP_367780494.1">
    <property type="nucleotide sequence ID" value="NZ_JBFMIA010000020.1"/>
</dbReference>
<reference evidence="2 3" key="1">
    <citation type="journal article" date="1979" name="Int. J. Syst. Evol. Microbiol.">
        <title>Bacillus globisporus subsp. marinus subsp. nov.</title>
        <authorList>
            <person name="Liu H."/>
        </authorList>
    </citation>
    <scope>NUCLEOTIDE SEQUENCE [LARGE SCALE GENOMIC DNA]</scope>
    <source>
        <strain evidence="2 3">DSM 1297</strain>
    </source>
</reference>
<proteinExistence type="predicted"/>
<feature type="compositionally biased region" description="Basic and acidic residues" evidence="1">
    <location>
        <begin position="1"/>
        <end position="19"/>
    </location>
</feature>
<comment type="caution">
    <text evidence="2">The sequence shown here is derived from an EMBL/GenBank/DDBJ whole genome shotgun (WGS) entry which is preliminary data.</text>
</comment>
<evidence type="ECO:0000313" key="2">
    <source>
        <dbReference type="EMBL" id="MEW9503006.1"/>
    </source>
</evidence>
<dbReference type="Proteomes" id="UP001556040">
    <property type="component" value="Unassembled WGS sequence"/>
</dbReference>
<sequence>MNRLEHENVQHDNDKRESSTVKAHQLLSYGMKEDEVQELAEHRDDGWQYVDEEM</sequence>
<name>A0ABV3Q6Y5_9BACL</name>
<evidence type="ECO:0000256" key="1">
    <source>
        <dbReference type="SAM" id="MobiDB-lite"/>
    </source>
</evidence>
<dbReference type="EMBL" id="JBFMIA010000020">
    <property type="protein sequence ID" value="MEW9503006.1"/>
    <property type="molecule type" value="Genomic_DNA"/>
</dbReference>
<evidence type="ECO:0000313" key="3">
    <source>
        <dbReference type="Proteomes" id="UP001556040"/>
    </source>
</evidence>